<dbReference type="PANTHER" id="PTHR20857:SF15">
    <property type="entry name" value="THIAMINE-PHOSPHATE SYNTHASE"/>
    <property type="match status" value="1"/>
</dbReference>
<evidence type="ECO:0000256" key="5">
    <source>
        <dbReference type="ARBA" id="ARBA00022977"/>
    </source>
</evidence>
<evidence type="ECO:0000313" key="13">
    <source>
        <dbReference type="EMBL" id="HIR87664.1"/>
    </source>
</evidence>
<dbReference type="AlphaFoldDB" id="A0A9D1EC71"/>
<dbReference type="HAMAP" id="MF_00097">
    <property type="entry name" value="TMP_synthase"/>
    <property type="match status" value="1"/>
</dbReference>
<dbReference type="InterPro" id="IPR034291">
    <property type="entry name" value="TMP_synthase"/>
</dbReference>
<evidence type="ECO:0000256" key="1">
    <source>
        <dbReference type="ARBA" id="ARBA00005165"/>
    </source>
</evidence>
<comment type="catalytic activity">
    <reaction evidence="7 9 10">
        <text>2-(2-carboxy-4-methylthiazol-5-yl)ethyl phosphate + 4-amino-2-methyl-5-(diphosphooxymethyl)pyrimidine + 2 H(+) = thiamine phosphate + CO2 + diphosphate</text>
        <dbReference type="Rhea" id="RHEA:47848"/>
        <dbReference type="ChEBI" id="CHEBI:15378"/>
        <dbReference type="ChEBI" id="CHEBI:16526"/>
        <dbReference type="ChEBI" id="CHEBI:33019"/>
        <dbReference type="ChEBI" id="CHEBI:37575"/>
        <dbReference type="ChEBI" id="CHEBI:57841"/>
        <dbReference type="ChEBI" id="CHEBI:62890"/>
        <dbReference type="EC" id="2.5.1.3"/>
    </reaction>
</comment>
<dbReference type="SUPFAM" id="SSF51391">
    <property type="entry name" value="Thiamin phosphate synthase"/>
    <property type="match status" value="1"/>
</dbReference>
<dbReference type="InterPro" id="IPR036206">
    <property type="entry name" value="ThiamineP_synth_sf"/>
</dbReference>
<evidence type="ECO:0000256" key="3">
    <source>
        <dbReference type="ARBA" id="ARBA00022723"/>
    </source>
</evidence>
<evidence type="ECO:0000313" key="14">
    <source>
        <dbReference type="Proteomes" id="UP000824201"/>
    </source>
</evidence>
<organism evidence="13 14">
    <name type="scientific">Candidatus Fimimorpha faecalis</name>
    <dbReference type="NCBI Taxonomy" id="2840824"/>
    <lineage>
        <taxon>Bacteria</taxon>
        <taxon>Bacillati</taxon>
        <taxon>Bacillota</taxon>
        <taxon>Clostridia</taxon>
        <taxon>Eubacteriales</taxon>
        <taxon>Candidatus Fimimorpha</taxon>
    </lineage>
</organism>
<dbReference type="GO" id="GO:0009228">
    <property type="term" value="P:thiamine biosynthetic process"/>
    <property type="evidence" value="ECO:0007669"/>
    <property type="project" value="UniProtKB-KW"/>
</dbReference>
<feature type="binding site" evidence="9">
    <location>
        <begin position="169"/>
        <end position="170"/>
    </location>
    <ligand>
        <name>2-[(2R,5Z)-2-carboxy-4-methylthiazol-5(2H)-ylidene]ethyl phosphate</name>
        <dbReference type="ChEBI" id="CHEBI:62899"/>
    </ligand>
</feature>
<dbReference type="NCBIfam" id="TIGR00693">
    <property type="entry name" value="thiE"/>
    <property type="match status" value="1"/>
</dbReference>
<dbReference type="InterPro" id="IPR013785">
    <property type="entry name" value="Aldolase_TIM"/>
</dbReference>
<dbReference type="PANTHER" id="PTHR20857">
    <property type="entry name" value="THIAMINE-PHOSPHATE PYROPHOSPHORYLASE"/>
    <property type="match status" value="1"/>
</dbReference>
<dbReference type="Proteomes" id="UP000824201">
    <property type="component" value="Unassembled WGS sequence"/>
</dbReference>
<dbReference type="EMBL" id="DVHN01000017">
    <property type="protein sequence ID" value="HIR87664.1"/>
    <property type="molecule type" value="Genomic_DNA"/>
</dbReference>
<keyword evidence="5 9" id="KW-0784">Thiamine biosynthesis</keyword>
<feature type="binding site" evidence="9">
    <location>
        <begin position="22"/>
        <end position="26"/>
    </location>
    <ligand>
        <name>4-amino-2-methyl-5-(diphosphooxymethyl)pyrimidine</name>
        <dbReference type="ChEBI" id="CHEBI:57841"/>
    </ligand>
</feature>
<dbReference type="FunFam" id="3.20.20.70:FF:000096">
    <property type="entry name" value="Thiamine-phosphate synthase"/>
    <property type="match status" value="1"/>
</dbReference>
<feature type="binding site" evidence="9">
    <location>
        <begin position="119"/>
        <end position="121"/>
    </location>
    <ligand>
        <name>2-[(2R,5Z)-2-carboxy-4-methylthiazol-5(2H)-ylidene]ethyl phosphate</name>
        <dbReference type="ChEBI" id="CHEBI:62899"/>
    </ligand>
</feature>
<accession>A0A9D1EC71</accession>
<dbReference type="CDD" id="cd00564">
    <property type="entry name" value="TMP_TenI"/>
    <property type="match status" value="1"/>
</dbReference>
<comment type="pathway">
    <text evidence="1 9 11">Cofactor biosynthesis; thiamine diphosphate biosynthesis; thiamine phosphate from 4-amino-2-methyl-5-diphosphomethylpyrimidine and 4-methyl-5-(2-phosphoethyl)-thiazole: step 1/1.</text>
</comment>
<sequence>MSTNTLEEAVEQAILGGCSLIQLREKQSSSREFFEMAKRIKAITDRYRVPLIINDRIDIALAVDAAGVHLGQEDIPAKEARRIMGEEKVIGVSARTVELARKAVEDGADYLGVGAMFATSTKGNAKVIGKEKLKEIRAAVSIPIVAIGGINHSNAAQLVDTGINGLAVVSSVIGASDIQDAARKMRTIFIKK</sequence>
<comment type="similarity">
    <text evidence="9 10">Belongs to the thiamine-phosphate synthase family.</text>
</comment>
<evidence type="ECO:0000256" key="6">
    <source>
        <dbReference type="ARBA" id="ARBA00047334"/>
    </source>
</evidence>
<evidence type="ECO:0000256" key="10">
    <source>
        <dbReference type="RuleBase" id="RU003826"/>
    </source>
</evidence>
<feature type="binding site" evidence="9">
    <location>
        <position position="149"/>
    </location>
    <ligand>
        <name>2-[(2R,5Z)-2-carboxy-4-methylthiazol-5(2H)-ylidene]ethyl phosphate</name>
        <dbReference type="ChEBI" id="CHEBI:62899"/>
    </ligand>
</feature>
<dbReference type="InterPro" id="IPR022998">
    <property type="entry name" value="ThiamineP_synth_TenI"/>
</dbReference>
<dbReference type="Gene3D" id="3.20.20.70">
    <property type="entry name" value="Aldolase class I"/>
    <property type="match status" value="1"/>
</dbReference>
<dbReference type="EC" id="2.5.1.3" evidence="9"/>
<dbReference type="Pfam" id="PF02581">
    <property type="entry name" value="TMP-TENI"/>
    <property type="match status" value="1"/>
</dbReference>
<feature type="binding site" evidence="9">
    <location>
        <position position="74"/>
    </location>
    <ligand>
        <name>Mg(2+)</name>
        <dbReference type="ChEBI" id="CHEBI:18420"/>
    </ligand>
</feature>
<evidence type="ECO:0000256" key="9">
    <source>
        <dbReference type="HAMAP-Rule" id="MF_00097"/>
    </source>
</evidence>
<evidence type="ECO:0000256" key="4">
    <source>
        <dbReference type="ARBA" id="ARBA00022842"/>
    </source>
</evidence>
<feature type="domain" description="Thiamine phosphate synthase/TenI" evidence="12">
    <location>
        <begin position="4"/>
        <end position="172"/>
    </location>
</feature>
<dbReference type="GO" id="GO:0000287">
    <property type="term" value="F:magnesium ion binding"/>
    <property type="evidence" value="ECO:0007669"/>
    <property type="project" value="UniProtKB-UniRule"/>
</dbReference>
<feature type="binding site" evidence="9">
    <location>
        <position position="55"/>
    </location>
    <ligand>
        <name>Mg(2+)</name>
        <dbReference type="ChEBI" id="CHEBI:18420"/>
    </ligand>
</feature>
<keyword evidence="4 9" id="KW-0460">Magnesium</keyword>
<keyword evidence="2 9" id="KW-0808">Transferase</keyword>
<keyword evidence="3 9" id="KW-0479">Metal-binding</keyword>
<evidence type="ECO:0000256" key="7">
    <source>
        <dbReference type="ARBA" id="ARBA00047851"/>
    </source>
</evidence>
<evidence type="ECO:0000256" key="2">
    <source>
        <dbReference type="ARBA" id="ARBA00022679"/>
    </source>
</evidence>
<comment type="caution">
    <text evidence="13">The sequence shown here is derived from an EMBL/GenBank/DDBJ whole genome shotgun (WGS) entry which is preliminary data.</text>
</comment>
<proteinExistence type="inferred from homology"/>
<comment type="catalytic activity">
    <reaction evidence="8 9 10">
        <text>2-[(2R,5Z)-2-carboxy-4-methylthiazol-5(2H)-ylidene]ethyl phosphate + 4-amino-2-methyl-5-(diphosphooxymethyl)pyrimidine + 2 H(+) = thiamine phosphate + CO2 + diphosphate</text>
        <dbReference type="Rhea" id="RHEA:47844"/>
        <dbReference type="ChEBI" id="CHEBI:15378"/>
        <dbReference type="ChEBI" id="CHEBI:16526"/>
        <dbReference type="ChEBI" id="CHEBI:33019"/>
        <dbReference type="ChEBI" id="CHEBI:37575"/>
        <dbReference type="ChEBI" id="CHEBI:57841"/>
        <dbReference type="ChEBI" id="CHEBI:62899"/>
        <dbReference type="EC" id="2.5.1.3"/>
    </reaction>
</comment>
<gene>
    <name evidence="9 13" type="primary">thiE</name>
    <name evidence="13" type="ORF">IAC96_01815</name>
</gene>
<feature type="binding site" evidence="9">
    <location>
        <position position="54"/>
    </location>
    <ligand>
        <name>4-amino-2-methyl-5-(diphosphooxymethyl)pyrimidine</name>
        <dbReference type="ChEBI" id="CHEBI:57841"/>
    </ligand>
</feature>
<evidence type="ECO:0000256" key="11">
    <source>
        <dbReference type="RuleBase" id="RU004253"/>
    </source>
</evidence>
<name>A0A9D1EC71_9FIRM</name>
<feature type="binding site" evidence="9">
    <location>
        <position position="122"/>
    </location>
    <ligand>
        <name>4-amino-2-methyl-5-(diphosphooxymethyl)pyrimidine</name>
        <dbReference type="ChEBI" id="CHEBI:57841"/>
    </ligand>
</feature>
<reference evidence="13" key="1">
    <citation type="submission" date="2020-10" db="EMBL/GenBank/DDBJ databases">
        <authorList>
            <person name="Gilroy R."/>
        </authorList>
    </citation>
    <scope>NUCLEOTIDE SEQUENCE</scope>
    <source>
        <strain evidence="13">ChiW13-3771</strain>
    </source>
</reference>
<dbReference type="GO" id="GO:0005737">
    <property type="term" value="C:cytoplasm"/>
    <property type="evidence" value="ECO:0007669"/>
    <property type="project" value="TreeGrafter"/>
</dbReference>
<comment type="function">
    <text evidence="9">Condenses 4-methyl-5-(beta-hydroxyethyl)thiazole monophosphate (THZ-P) and 2-methyl-4-amino-5-hydroxymethyl pyrimidine pyrophosphate (HMP-PP) to form thiamine monophosphate (TMP).</text>
</comment>
<protein>
    <recommendedName>
        <fullName evidence="9">Thiamine-phosphate synthase</fullName>
        <shortName evidence="9">TP synthase</shortName>
        <shortName evidence="9">TPS</shortName>
        <ecNumber evidence="9">2.5.1.3</ecNumber>
    </recommendedName>
    <alternativeName>
        <fullName evidence="9">Thiamine-phosphate pyrophosphorylase</fullName>
        <shortName evidence="9">TMP pyrophosphorylase</shortName>
        <shortName evidence="9">TMP-PPase</shortName>
    </alternativeName>
</protein>
<dbReference type="GO" id="GO:0009229">
    <property type="term" value="P:thiamine diphosphate biosynthetic process"/>
    <property type="evidence" value="ECO:0007669"/>
    <property type="project" value="UniProtKB-UniRule"/>
</dbReference>
<comment type="cofactor">
    <cofactor evidence="9">
        <name>Mg(2+)</name>
        <dbReference type="ChEBI" id="CHEBI:18420"/>
    </cofactor>
    <text evidence="9">Binds 1 Mg(2+) ion per subunit.</text>
</comment>
<comment type="catalytic activity">
    <reaction evidence="6 9 10">
        <text>4-methyl-5-(2-phosphooxyethyl)-thiazole + 4-amino-2-methyl-5-(diphosphooxymethyl)pyrimidine + H(+) = thiamine phosphate + diphosphate</text>
        <dbReference type="Rhea" id="RHEA:22328"/>
        <dbReference type="ChEBI" id="CHEBI:15378"/>
        <dbReference type="ChEBI" id="CHEBI:33019"/>
        <dbReference type="ChEBI" id="CHEBI:37575"/>
        <dbReference type="ChEBI" id="CHEBI:57841"/>
        <dbReference type="ChEBI" id="CHEBI:58296"/>
        <dbReference type="EC" id="2.5.1.3"/>
    </reaction>
</comment>
<reference evidence="13" key="2">
    <citation type="journal article" date="2021" name="PeerJ">
        <title>Extensive microbial diversity within the chicken gut microbiome revealed by metagenomics and culture.</title>
        <authorList>
            <person name="Gilroy R."/>
            <person name="Ravi A."/>
            <person name="Getino M."/>
            <person name="Pursley I."/>
            <person name="Horton D.L."/>
            <person name="Alikhan N.F."/>
            <person name="Baker D."/>
            <person name="Gharbi K."/>
            <person name="Hall N."/>
            <person name="Watson M."/>
            <person name="Adriaenssens E.M."/>
            <person name="Foster-Nyarko E."/>
            <person name="Jarju S."/>
            <person name="Secka A."/>
            <person name="Antonio M."/>
            <person name="Oren A."/>
            <person name="Chaudhuri R.R."/>
            <person name="La Ragione R."/>
            <person name="Hildebrand F."/>
            <person name="Pallen M.J."/>
        </authorList>
    </citation>
    <scope>NUCLEOTIDE SEQUENCE</scope>
    <source>
        <strain evidence="13">ChiW13-3771</strain>
    </source>
</reference>
<evidence type="ECO:0000256" key="8">
    <source>
        <dbReference type="ARBA" id="ARBA00047883"/>
    </source>
</evidence>
<dbReference type="GO" id="GO:0004789">
    <property type="term" value="F:thiamine-phosphate diphosphorylase activity"/>
    <property type="evidence" value="ECO:0007669"/>
    <property type="project" value="UniProtKB-UniRule"/>
</dbReference>
<evidence type="ECO:0000259" key="12">
    <source>
        <dbReference type="Pfam" id="PF02581"/>
    </source>
</evidence>
<feature type="binding site" evidence="9">
    <location>
        <position position="93"/>
    </location>
    <ligand>
        <name>4-amino-2-methyl-5-(diphosphooxymethyl)pyrimidine</name>
        <dbReference type="ChEBI" id="CHEBI:57841"/>
    </ligand>
</feature>